<feature type="transmembrane region" description="Helical" evidence="1">
    <location>
        <begin position="75"/>
        <end position="95"/>
    </location>
</feature>
<evidence type="ECO:0000256" key="1">
    <source>
        <dbReference type="SAM" id="Phobius"/>
    </source>
</evidence>
<keyword evidence="1" id="KW-1133">Transmembrane helix</keyword>
<proteinExistence type="predicted"/>
<sequence>MTSVRSLSLGSFTLSLVGLAAGITWATVAFLSDGEQSGVGILFGLALAVPTAVLVVLSGLALALHRSRPGTATTLLTVAGTGVLVLAVSVLSLFAPGPR</sequence>
<dbReference type="EMBL" id="CAEZYQ010000059">
    <property type="protein sequence ID" value="CAB4774535.1"/>
    <property type="molecule type" value="Genomic_DNA"/>
</dbReference>
<keyword evidence="1" id="KW-0812">Transmembrane</keyword>
<feature type="transmembrane region" description="Helical" evidence="1">
    <location>
        <begin position="38"/>
        <end position="63"/>
    </location>
</feature>
<protein>
    <submittedName>
        <fullName evidence="2">Unannotated protein</fullName>
    </submittedName>
</protein>
<reference evidence="2" key="1">
    <citation type="submission" date="2020-05" db="EMBL/GenBank/DDBJ databases">
        <authorList>
            <person name="Chiriac C."/>
            <person name="Salcher M."/>
            <person name="Ghai R."/>
            <person name="Kavagutti S V."/>
        </authorList>
    </citation>
    <scope>NUCLEOTIDE SEQUENCE</scope>
</reference>
<evidence type="ECO:0000313" key="2">
    <source>
        <dbReference type="EMBL" id="CAB4774535.1"/>
    </source>
</evidence>
<gene>
    <name evidence="2" type="ORF">UFOPK2761_03591</name>
</gene>
<accession>A0A6J6VU55</accession>
<organism evidence="2">
    <name type="scientific">freshwater metagenome</name>
    <dbReference type="NCBI Taxonomy" id="449393"/>
    <lineage>
        <taxon>unclassified sequences</taxon>
        <taxon>metagenomes</taxon>
        <taxon>ecological metagenomes</taxon>
    </lineage>
</organism>
<name>A0A6J6VU55_9ZZZZ</name>
<keyword evidence="1" id="KW-0472">Membrane</keyword>
<dbReference type="AlphaFoldDB" id="A0A6J6VU55"/>